<gene>
    <name evidence="1" type="ORF">TAO_0999</name>
</gene>
<proteinExistence type="predicted"/>
<evidence type="ECO:0000313" key="1">
    <source>
        <dbReference type="EMBL" id="BAW80369.1"/>
    </source>
</evidence>
<protein>
    <submittedName>
        <fullName evidence="1">Hypothetical conserved protein</fullName>
    </submittedName>
</protein>
<organism evidence="1 2">
    <name type="scientific">Candidatus Nitrosoglobus terrae</name>
    <dbReference type="NCBI Taxonomy" id="1630141"/>
    <lineage>
        <taxon>Bacteria</taxon>
        <taxon>Pseudomonadati</taxon>
        <taxon>Pseudomonadota</taxon>
        <taxon>Gammaproteobacteria</taxon>
        <taxon>Chromatiales</taxon>
        <taxon>Chromatiaceae</taxon>
        <taxon>Candidatus Nitrosoglobus</taxon>
    </lineage>
</organism>
<reference evidence="1 2" key="1">
    <citation type="journal article" date="2017" name="ISME J.">
        <title>An acid-tolerant ammonia-oxidizing ?-proteobacterium from soil.</title>
        <authorList>
            <person name="Hayatsu M."/>
            <person name="Tago K."/>
            <person name="Uchiyama I."/>
            <person name="Toyoda A."/>
            <person name="Wang Y."/>
            <person name="Shimomura Y."/>
            <person name="Okubo T."/>
            <person name="Kurisu F."/>
            <person name="Hirono Y."/>
            <person name="Nonaka K."/>
            <person name="Akiyama H."/>
            <person name="Itoh T."/>
            <person name="Takami H."/>
        </authorList>
    </citation>
    <scope>NUCLEOTIDE SEQUENCE [LARGE SCALE GENOMIC DNA]</scope>
    <source>
        <strain evidence="1 2">TAO100</strain>
    </source>
</reference>
<name>A0A1Q2SMP6_9GAMM</name>
<dbReference type="AlphaFoldDB" id="A0A1Q2SMP6"/>
<sequence length="182" mass="21039">MYYCILLGILFIDPSYAIAETLYRWIDTSNTVRYGYQPPLGVQAIPAEKEYEELTKDGVPVNCQKLMTEHLRLIDKEIADIKATPAGLGLDYELTPATKQELILDLLAHRSALITGRNASDFRLKNQYKLDQRLAQSSQEKMQLQKIVKKQEAIFKSQRNQIKRKQNRASYPFFGPYPIIIW</sequence>
<dbReference type="RefSeq" id="WP_096526920.1">
    <property type="nucleotide sequence ID" value="NZ_AP014836.1"/>
</dbReference>
<dbReference type="OrthoDB" id="7062774at2"/>
<evidence type="ECO:0000313" key="2">
    <source>
        <dbReference type="Proteomes" id="UP000243679"/>
    </source>
</evidence>
<dbReference type="EMBL" id="AP014836">
    <property type="protein sequence ID" value="BAW80369.1"/>
    <property type="molecule type" value="Genomic_DNA"/>
</dbReference>
<dbReference type="Proteomes" id="UP000243679">
    <property type="component" value="Chromosome"/>
</dbReference>
<keyword evidence="2" id="KW-1185">Reference proteome</keyword>
<dbReference type="KEGG" id="ntt:TAO_0999"/>
<accession>A0A1Q2SMP6</accession>